<protein>
    <submittedName>
        <fullName evidence="6">LysR family transcriptional regulator</fullName>
    </submittedName>
</protein>
<dbReference type="Pfam" id="PF03466">
    <property type="entry name" value="LysR_substrate"/>
    <property type="match status" value="1"/>
</dbReference>
<organism evidence="6 7">
    <name type="scientific">Velocimicrobium porci</name>
    <dbReference type="NCBI Taxonomy" id="2606634"/>
    <lineage>
        <taxon>Bacteria</taxon>
        <taxon>Bacillati</taxon>
        <taxon>Bacillota</taxon>
        <taxon>Clostridia</taxon>
        <taxon>Lachnospirales</taxon>
        <taxon>Lachnospiraceae</taxon>
        <taxon>Velocimicrobium</taxon>
    </lineage>
</organism>
<keyword evidence="7" id="KW-1185">Reference proteome</keyword>
<dbReference type="InterPro" id="IPR000847">
    <property type="entry name" value="LysR_HTH_N"/>
</dbReference>
<evidence type="ECO:0000256" key="1">
    <source>
        <dbReference type="ARBA" id="ARBA00009437"/>
    </source>
</evidence>
<dbReference type="PRINTS" id="PR00039">
    <property type="entry name" value="HTHLYSR"/>
</dbReference>
<evidence type="ECO:0000259" key="5">
    <source>
        <dbReference type="PROSITE" id="PS50931"/>
    </source>
</evidence>
<evidence type="ECO:0000256" key="3">
    <source>
        <dbReference type="ARBA" id="ARBA00023125"/>
    </source>
</evidence>
<proteinExistence type="inferred from homology"/>
<feature type="domain" description="HTH lysR-type" evidence="5">
    <location>
        <begin position="1"/>
        <end position="58"/>
    </location>
</feature>
<dbReference type="InterPro" id="IPR036390">
    <property type="entry name" value="WH_DNA-bd_sf"/>
</dbReference>
<reference evidence="6 7" key="1">
    <citation type="submission" date="2019-08" db="EMBL/GenBank/DDBJ databases">
        <title>In-depth cultivation of the pig gut microbiome towards novel bacterial diversity and tailored functional studies.</title>
        <authorList>
            <person name="Wylensek D."/>
            <person name="Hitch T.C.A."/>
            <person name="Clavel T."/>
        </authorList>
    </citation>
    <scope>NUCLEOTIDE SEQUENCE [LARGE SCALE GENOMIC DNA]</scope>
    <source>
        <strain evidence="6 7">WCA-693-APC-MOT-I</strain>
    </source>
</reference>
<accession>A0A6L5Y156</accession>
<dbReference type="PROSITE" id="PS50931">
    <property type="entry name" value="HTH_LYSR"/>
    <property type="match status" value="1"/>
</dbReference>
<keyword evidence="3" id="KW-0238">DNA-binding</keyword>
<evidence type="ECO:0000313" key="6">
    <source>
        <dbReference type="EMBL" id="MSS64138.1"/>
    </source>
</evidence>
<evidence type="ECO:0000256" key="2">
    <source>
        <dbReference type="ARBA" id="ARBA00023015"/>
    </source>
</evidence>
<gene>
    <name evidence="6" type="ORF">FYJ58_09660</name>
</gene>
<dbReference type="GO" id="GO:0003700">
    <property type="term" value="F:DNA-binding transcription factor activity"/>
    <property type="evidence" value="ECO:0007669"/>
    <property type="project" value="InterPro"/>
</dbReference>
<dbReference type="Proteomes" id="UP000482209">
    <property type="component" value="Unassembled WGS sequence"/>
</dbReference>
<dbReference type="Gene3D" id="1.10.10.10">
    <property type="entry name" value="Winged helix-like DNA-binding domain superfamily/Winged helix DNA-binding domain"/>
    <property type="match status" value="1"/>
</dbReference>
<dbReference type="FunFam" id="1.10.10.10:FF:000001">
    <property type="entry name" value="LysR family transcriptional regulator"/>
    <property type="match status" value="1"/>
</dbReference>
<dbReference type="PANTHER" id="PTHR30126">
    <property type="entry name" value="HTH-TYPE TRANSCRIPTIONAL REGULATOR"/>
    <property type="match status" value="1"/>
</dbReference>
<dbReference type="GO" id="GO:0000976">
    <property type="term" value="F:transcription cis-regulatory region binding"/>
    <property type="evidence" value="ECO:0007669"/>
    <property type="project" value="TreeGrafter"/>
</dbReference>
<dbReference type="Gene3D" id="3.40.190.290">
    <property type="match status" value="1"/>
</dbReference>
<dbReference type="SUPFAM" id="SSF46785">
    <property type="entry name" value="Winged helix' DNA-binding domain"/>
    <property type="match status" value="1"/>
</dbReference>
<name>A0A6L5Y156_9FIRM</name>
<dbReference type="Pfam" id="PF00126">
    <property type="entry name" value="HTH_1"/>
    <property type="match status" value="1"/>
</dbReference>
<comment type="similarity">
    <text evidence="1">Belongs to the LysR transcriptional regulatory family.</text>
</comment>
<dbReference type="PANTHER" id="PTHR30126:SF39">
    <property type="entry name" value="HTH-TYPE TRANSCRIPTIONAL REGULATOR CYSL"/>
    <property type="match status" value="1"/>
</dbReference>
<dbReference type="RefSeq" id="WP_154519534.1">
    <property type="nucleotide sequence ID" value="NZ_VUMT01000013.1"/>
</dbReference>
<evidence type="ECO:0000313" key="7">
    <source>
        <dbReference type="Proteomes" id="UP000482209"/>
    </source>
</evidence>
<dbReference type="AlphaFoldDB" id="A0A6L5Y156"/>
<dbReference type="InterPro" id="IPR005119">
    <property type="entry name" value="LysR_subst-bd"/>
</dbReference>
<evidence type="ECO:0000256" key="4">
    <source>
        <dbReference type="ARBA" id="ARBA00023163"/>
    </source>
</evidence>
<dbReference type="EMBL" id="VUMT01000013">
    <property type="protein sequence ID" value="MSS64138.1"/>
    <property type="molecule type" value="Genomic_DNA"/>
</dbReference>
<keyword evidence="2" id="KW-0805">Transcription regulation</keyword>
<dbReference type="InterPro" id="IPR036388">
    <property type="entry name" value="WH-like_DNA-bd_sf"/>
</dbReference>
<keyword evidence="4" id="KW-0804">Transcription</keyword>
<sequence>MTIRHLKIFIEVADSGKMSLAAAKFYISQPTVSQAIRELEEHYGVLLFERLSKRLYITPEGKKLLSYARQAVKQFDELEEAMQITNQTRQIRIGSTITVGVCLLPTIINDLKKQYPDSETYSFVSNTRTIEQKLLQSELDVGLVEGTIKHRDLVSIPMIDDFLVLACSPSHPFATKKTLHLNELADQAFVMREQGSGTRELFEQYLNKFHIPIKIAEEANCPGAIKYAILLNQYLSAISIRLLKDEINENKIHVIKNHENEWNRHFYLVYHKDKVFSDMLYCFTDIVKEYKSPEFLDGLQMGELTRF</sequence>
<dbReference type="SUPFAM" id="SSF53850">
    <property type="entry name" value="Periplasmic binding protein-like II"/>
    <property type="match status" value="1"/>
</dbReference>
<comment type="caution">
    <text evidence="6">The sequence shown here is derived from an EMBL/GenBank/DDBJ whole genome shotgun (WGS) entry which is preliminary data.</text>
</comment>